<accession>A0ABY7QKA8</accession>
<feature type="chain" id="PRO_5047312977" evidence="1">
    <location>
        <begin position="24"/>
        <end position="172"/>
    </location>
</feature>
<proteinExistence type="predicted"/>
<evidence type="ECO:0000313" key="2">
    <source>
        <dbReference type="EMBL" id="WBV60108.1"/>
    </source>
</evidence>
<keyword evidence="1" id="KW-0732">Signal</keyword>
<evidence type="ECO:0000256" key="1">
    <source>
        <dbReference type="SAM" id="SignalP"/>
    </source>
</evidence>
<organism evidence="2 3">
    <name type="scientific">Chryseobacterium camelliae</name>
    <dbReference type="NCBI Taxonomy" id="1265445"/>
    <lineage>
        <taxon>Bacteria</taxon>
        <taxon>Pseudomonadati</taxon>
        <taxon>Bacteroidota</taxon>
        <taxon>Flavobacteriia</taxon>
        <taxon>Flavobacteriales</taxon>
        <taxon>Weeksellaceae</taxon>
        <taxon>Chryseobacterium group</taxon>
        <taxon>Chryseobacterium</taxon>
    </lineage>
</organism>
<dbReference type="EMBL" id="CP115859">
    <property type="protein sequence ID" value="WBV60108.1"/>
    <property type="molecule type" value="Genomic_DNA"/>
</dbReference>
<dbReference type="RefSeq" id="WP_271148450.1">
    <property type="nucleotide sequence ID" value="NZ_CP115859.1"/>
</dbReference>
<feature type="signal peptide" evidence="1">
    <location>
        <begin position="1"/>
        <end position="23"/>
    </location>
</feature>
<evidence type="ECO:0000313" key="3">
    <source>
        <dbReference type="Proteomes" id="UP001210978"/>
    </source>
</evidence>
<protein>
    <submittedName>
        <fullName evidence="2">Uncharacterized protein</fullName>
    </submittedName>
</protein>
<dbReference type="Proteomes" id="UP001210978">
    <property type="component" value="Chromosome"/>
</dbReference>
<keyword evidence="3" id="KW-1185">Reference proteome</keyword>
<name>A0ABY7QKA8_9FLAO</name>
<sequence>MKKIMLILSLLSFSLHFSQIAIGKNSVSNSSISLEFAVGNRGLILPWVTSAASVTGAENGTIIYDIADKKVKYFRSGSWIDLSINTTGVVNTVLQNSKTEQTNSKVIIGNNGTTNSTPGILVLSDNDKAMVLPKLDNPHLNIVNPAAGMIAYDTANHQLAIYNGSVWSFWKP</sequence>
<gene>
    <name evidence="2" type="ORF">PFY12_13820</name>
</gene>
<reference evidence="2 3" key="1">
    <citation type="submission" date="2023-01" db="EMBL/GenBank/DDBJ databases">
        <title>Complete genome of Chryseobacterium camelliae VAN22-5A.</title>
        <authorList>
            <person name="Zong G."/>
            <person name="Cao G."/>
        </authorList>
    </citation>
    <scope>NUCLEOTIDE SEQUENCE [LARGE SCALE GENOMIC DNA]</scope>
    <source>
        <strain evidence="2 3">VAN22-5A</strain>
    </source>
</reference>